<dbReference type="Gene3D" id="3.30.450.40">
    <property type="match status" value="1"/>
</dbReference>
<accession>A0A849AN07</accession>
<sequence length="233" mass="25021">MKQSVTEQAGDLARLAEDLHAATDPIATADQVVQFACRELGADHGGITLLARGGRLQTVAPTDPLVGRLDELQEEVGDGPCSESATEQETVFSANLAIDNQWGGWGPAAARLGIESALATQLSGRDGRRLGALNLFWRQPHAFDSNDIAFAALFSRHAAIALEVAQTQEGLRTALDARKLIGQAQGILMERYRLDPDRAFEVLRRFSQEKNLKLRDVAAHLVSAGSLPASDGD</sequence>
<keyword evidence="2" id="KW-0418">Kinase</keyword>
<dbReference type="Gene3D" id="1.10.10.10">
    <property type="entry name" value="Winged helix-like DNA-binding domain superfamily/Winged helix DNA-binding domain"/>
    <property type="match status" value="1"/>
</dbReference>
<dbReference type="InterPro" id="IPR005561">
    <property type="entry name" value="ANTAR"/>
</dbReference>
<keyword evidence="1" id="KW-0808">Transferase</keyword>
<dbReference type="SUPFAM" id="SSF55781">
    <property type="entry name" value="GAF domain-like"/>
    <property type="match status" value="1"/>
</dbReference>
<protein>
    <submittedName>
        <fullName evidence="6">GAF and ANTAR domain-containing protein</fullName>
    </submittedName>
</protein>
<dbReference type="InterPro" id="IPR003018">
    <property type="entry name" value="GAF"/>
</dbReference>
<dbReference type="RefSeq" id="WP_171157686.1">
    <property type="nucleotide sequence ID" value="NZ_JABENB010000003.1"/>
</dbReference>
<dbReference type="SUPFAM" id="SSF52172">
    <property type="entry name" value="CheY-like"/>
    <property type="match status" value="1"/>
</dbReference>
<dbReference type="Pfam" id="PF03861">
    <property type="entry name" value="ANTAR"/>
    <property type="match status" value="1"/>
</dbReference>
<evidence type="ECO:0000256" key="1">
    <source>
        <dbReference type="ARBA" id="ARBA00022679"/>
    </source>
</evidence>
<evidence type="ECO:0000256" key="4">
    <source>
        <dbReference type="ARBA" id="ARBA00023163"/>
    </source>
</evidence>
<dbReference type="SMART" id="SM01012">
    <property type="entry name" value="ANTAR"/>
    <property type="match status" value="1"/>
</dbReference>
<dbReference type="GO" id="GO:0003723">
    <property type="term" value="F:RNA binding"/>
    <property type="evidence" value="ECO:0007669"/>
    <property type="project" value="InterPro"/>
</dbReference>
<evidence type="ECO:0000259" key="5">
    <source>
        <dbReference type="PROSITE" id="PS50921"/>
    </source>
</evidence>
<keyword evidence="7" id="KW-1185">Reference proteome</keyword>
<dbReference type="InterPro" id="IPR029016">
    <property type="entry name" value="GAF-like_dom_sf"/>
</dbReference>
<comment type="caution">
    <text evidence="6">The sequence shown here is derived from an EMBL/GenBank/DDBJ whole genome shotgun (WGS) entry which is preliminary data.</text>
</comment>
<dbReference type="InterPro" id="IPR011006">
    <property type="entry name" value="CheY-like_superfamily"/>
</dbReference>
<dbReference type="SMART" id="SM00065">
    <property type="entry name" value="GAF"/>
    <property type="match status" value="1"/>
</dbReference>
<evidence type="ECO:0000256" key="3">
    <source>
        <dbReference type="ARBA" id="ARBA00023015"/>
    </source>
</evidence>
<organism evidence="6 7">
    <name type="scientific">Flexivirga aerilata</name>
    <dbReference type="NCBI Taxonomy" id="1656889"/>
    <lineage>
        <taxon>Bacteria</taxon>
        <taxon>Bacillati</taxon>
        <taxon>Actinomycetota</taxon>
        <taxon>Actinomycetes</taxon>
        <taxon>Micrococcales</taxon>
        <taxon>Dermacoccaceae</taxon>
        <taxon>Flexivirga</taxon>
    </lineage>
</organism>
<dbReference type="GO" id="GO:0016301">
    <property type="term" value="F:kinase activity"/>
    <property type="evidence" value="ECO:0007669"/>
    <property type="project" value="UniProtKB-KW"/>
</dbReference>
<feature type="domain" description="ANTAR" evidence="5">
    <location>
        <begin position="161"/>
        <end position="222"/>
    </location>
</feature>
<dbReference type="AlphaFoldDB" id="A0A849AN07"/>
<dbReference type="InterPro" id="IPR036388">
    <property type="entry name" value="WH-like_DNA-bd_sf"/>
</dbReference>
<keyword evidence="4" id="KW-0804">Transcription</keyword>
<dbReference type="PIRSF" id="PIRSF036625">
    <property type="entry name" value="GAF_ANTAR"/>
    <property type="match status" value="1"/>
</dbReference>
<dbReference type="EMBL" id="JABENB010000003">
    <property type="protein sequence ID" value="NNG40886.1"/>
    <property type="molecule type" value="Genomic_DNA"/>
</dbReference>
<proteinExistence type="predicted"/>
<name>A0A849AN07_9MICO</name>
<dbReference type="PROSITE" id="PS50921">
    <property type="entry name" value="ANTAR"/>
    <property type="match status" value="1"/>
</dbReference>
<evidence type="ECO:0000313" key="6">
    <source>
        <dbReference type="EMBL" id="NNG40886.1"/>
    </source>
</evidence>
<reference evidence="6 7" key="1">
    <citation type="submission" date="2020-05" db="EMBL/GenBank/DDBJ databases">
        <title>Flexivirga sp. ID2601S isolated from air conditioner.</title>
        <authorList>
            <person name="Kim D.H."/>
        </authorList>
    </citation>
    <scope>NUCLEOTIDE SEQUENCE [LARGE SCALE GENOMIC DNA]</scope>
    <source>
        <strain evidence="6 7">ID2601S</strain>
    </source>
</reference>
<evidence type="ECO:0000313" key="7">
    <source>
        <dbReference type="Proteomes" id="UP000557772"/>
    </source>
</evidence>
<evidence type="ECO:0000256" key="2">
    <source>
        <dbReference type="ARBA" id="ARBA00022777"/>
    </source>
</evidence>
<dbReference type="Pfam" id="PF13185">
    <property type="entry name" value="GAF_2"/>
    <property type="match status" value="1"/>
</dbReference>
<gene>
    <name evidence="6" type="ORF">HJ588_16630</name>
</gene>
<dbReference type="InterPro" id="IPR012074">
    <property type="entry name" value="GAF_ANTAR"/>
</dbReference>
<dbReference type="Proteomes" id="UP000557772">
    <property type="component" value="Unassembled WGS sequence"/>
</dbReference>
<keyword evidence="3" id="KW-0805">Transcription regulation</keyword>